<feature type="transmembrane region" description="Helical" evidence="1">
    <location>
        <begin position="437"/>
        <end position="457"/>
    </location>
</feature>
<dbReference type="Proteomes" id="UP001197609">
    <property type="component" value="Unassembled WGS sequence"/>
</dbReference>
<organism evidence="2 3">
    <name type="scientific">Candidatus Methylomirabilis tolerans</name>
    <dbReference type="NCBI Taxonomy" id="3123416"/>
    <lineage>
        <taxon>Bacteria</taxon>
        <taxon>Candidatus Methylomirabilota</taxon>
        <taxon>Candidatus Methylomirabilia</taxon>
        <taxon>Candidatus Methylomirabilales</taxon>
        <taxon>Candidatus Methylomirabilaceae</taxon>
        <taxon>Candidatus Methylomirabilis</taxon>
    </lineage>
</organism>
<feature type="transmembrane region" description="Helical" evidence="1">
    <location>
        <begin position="139"/>
        <end position="161"/>
    </location>
</feature>
<keyword evidence="1" id="KW-1133">Transmembrane helix</keyword>
<feature type="transmembrane region" description="Helical" evidence="1">
    <location>
        <begin position="407"/>
        <end position="430"/>
    </location>
</feature>
<feature type="transmembrane region" description="Helical" evidence="1">
    <location>
        <begin position="100"/>
        <end position="119"/>
    </location>
</feature>
<evidence type="ECO:0000313" key="3">
    <source>
        <dbReference type="Proteomes" id="UP001197609"/>
    </source>
</evidence>
<feature type="transmembrane region" description="Helical" evidence="1">
    <location>
        <begin position="261"/>
        <end position="277"/>
    </location>
</feature>
<feature type="transmembrane region" description="Helical" evidence="1">
    <location>
        <begin position="42"/>
        <end position="64"/>
    </location>
</feature>
<sequence>MTGRPLREVQLTLGLTRGNKRPVGEDVAASAKSHNLSRRQGGAIVAIFQVGLLYSAGAVLALVFREEVVLDIFLLFLSLWGALCFFMLWRRIDWGNYRFLSFGALFLLTSACFRVSSFLDVLFFGNRIERWPIYADEPLLFIAYGEFTFVAGALILVGTWLALRGHEHSIVIIKSWRYDRSILIIGYAIGVSVVFSIRILEFDLAFLGSILYVFFIMAMLSILLISLGSSQGRTWRRCVLLPLLLSFPLIYGALGTGMKENIIFSVLPVAIGVFVVAKGAWTRTFVGLLMAAVFAFMTVFVSIQRDINWIEGQGRSAVQVFDITVDAFRLDNNLWATAVENSLSRKNLLEVNGWSFAIVEHRGHVKEFSPDHAYQIFIPRVLWVEKPQFRPGSDFSDLVYGRGMGDYTATAAGFFSALYLGAGLWGVLIYSMMLGALYAVSLSVVIRFGSSFAQLLLLSGAAYKALRLDEGWPVYEFAGSISLLLMVILLGKLISFFQKSTRRVRV</sequence>
<dbReference type="EMBL" id="JAIOIU010000065">
    <property type="protein sequence ID" value="MBZ0159602.1"/>
    <property type="molecule type" value="Genomic_DNA"/>
</dbReference>
<reference evidence="2 3" key="1">
    <citation type="journal article" date="2021" name="bioRxiv">
        <title>Unraveling nitrogen, sulfur and carbon metabolic pathways and microbial community transcriptional responses to substrate deprivation and toxicity stresses in a bioreactor mimicking anoxic brackish coastal sediment conditions.</title>
        <authorList>
            <person name="Martins P.D."/>
            <person name="Echeveste M.J."/>
            <person name="Arshad A."/>
            <person name="Kurth J."/>
            <person name="Ouboter H."/>
            <person name="Jetten M.S.M."/>
            <person name="Welte C.U."/>
        </authorList>
    </citation>
    <scope>NUCLEOTIDE SEQUENCE [LARGE SCALE GENOMIC DNA]</scope>
    <source>
        <strain evidence="2">MAG_38</strain>
    </source>
</reference>
<feature type="transmembrane region" description="Helical" evidence="1">
    <location>
        <begin position="284"/>
        <end position="303"/>
    </location>
</feature>
<feature type="transmembrane region" description="Helical" evidence="1">
    <location>
        <begin position="182"/>
        <end position="200"/>
    </location>
</feature>
<proteinExistence type="predicted"/>
<feature type="transmembrane region" description="Helical" evidence="1">
    <location>
        <begin position="238"/>
        <end position="255"/>
    </location>
</feature>
<gene>
    <name evidence="2" type="ORF">K8G79_05640</name>
</gene>
<keyword evidence="1" id="KW-0812">Transmembrane</keyword>
<accession>A0AAJ1AK04</accession>
<name>A0AAJ1AK04_9BACT</name>
<evidence type="ECO:0000256" key="1">
    <source>
        <dbReference type="SAM" id="Phobius"/>
    </source>
</evidence>
<comment type="caution">
    <text evidence="2">The sequence shown here is derived from an EMBL/GenBank/DDBJ whole genome shotgun (WGS) entry which is preliminary data.</text>
</comment>
<keyword evidence="1" id="KW-0472">Membrane</keyword>
<feature type="transmembrane region" description="Helical" evidence="1">
    <location>
        <begin position="477"/>
        <end position="497"/>
    </location>
</feature>
<evidence type="ECO:0000313" key="2">
    <source>
        <dbReference type="EMBL" id="MBZ0159602.1"/>
    </source>
</evidence>
<dbReference type="AlphaFoldDB" id="A0AAJ1AK04"/>
<feature type="transmembrane region" description="Helical" evidence="1">
    <location>
        <begin position="70"/>
        <end position="88"/>
    </location>
</feature>
<feature type="transmembrane region" description="Helical" evidence="1">
    <location>
        <begin position="206"/>
        <end position="226"/>
    </location>
</feature>
<protein>
    <submittedName>
        <fullName evidence="2">Uncharacterized protein</fullName>
    </submittedName>
</protein>